<dbReference type="Proteomes" id="UP001501637">
    <property type="component" value="Unassembled WGS sequence"/>
</dbReference>
<organism evidence="2 3">
    <name type="scientific">Streptomyces rectiviolaceus</name>
    <dbReference type="NCBI Taxonomy" id="332591"/>
    <lineage>
        <taxon>Bacteria</taxon>
        <taxon>Bacillati</taxon>
        <taxon>Actinomycetota</taxon>
        <taxon>Actinomycetes</taxon>
        <taxon>Kitasatosporales</taxon>
        <taxon>Streptomycetaceae</taxon>
        <taxon>Streptomyces</taxon>
    </lineage>
</organism>
<dbReference type="InterPro" id="IPR006311">
    <property type="entry name" value="TAT_signal"/>
</dbReference>
<evidence type="ECO:0000313" key="2">
    <source>
        <dbReference type="EMBL" id="GAA3087787.1"/>
    </source>
</evidence>
<name>A0ABP6M9X7_9ACTN</name>
<evidence type="ECO:0000313" key="3">
    <source>
        <dbReference type="Proteomes" id="UP001501637"/>
    </source>
</evidence>
<gene>
    <name evidence="2" type="ORF">GCM10010449_09200</name>
</gene>
<reference evidence="3" key="1">
    <citation type="journal article" date="2019" name="Int. J. Syst. Evol. Microbiol.">
        <title>The Global Catalogue of Microorganisms (GCM) 10K type strain sequencing project: providing services to taxonomists for standard genome sequencing and annotation.</title>
        <authorList>
            <consortium name="The Broad Institute Genomics Platform"/>
            <consortium name="The Broad Institute Genome Sequencing Center for Infectious Disease"/>
            <person name="Wu L."/>
            <person name="Ma J."/>
        </authorList>
    </citation>
    <scope>NUCLEOTIDE SEQUENCE [LARGE SCALE GENOMIC DNA]</scope>
    <source>
        <strain evidence="3">JCM 9092</strain>
    </source>
</reference>
<sequence length="181" mass="18346">MSISRNVLRTAALSVTAALALAATGPIASATEAANARAAEQRAAAGVLTAVAEDAGVPEIVEEGLEERLGALPQNPTTQQLVEAMYPGDEAAQKAALAQLAPQGVQLRGWDTAWKVTKCVGAIGAFIAGNALLVTKATKFGGVLKGAKLIVQAGNKEERIKLLVAIFGEVTGISTIATACG</sequence>
<dbReference type="RefSeq" id="WP_344519096.1">
    <property type="nucleotide sequence ID" value="NZ_BAAAUG010000019.1"/>
</dbReference>
<evidence type="ECO:0008006" key="4">
    <source>
        <dbReference type="Google" id="ProtNLM"/>
    </source>
</evidence>
<comment type="caution">
    <text evidence="2">The sequence shown here is derived from an EMBL/GenBank/DDBJ whole genome shotgun (WGS) entry which is preliminary data.</text>
</comment>
<dbReference type="PROSITE" id="PS51318">
    <property type="entry name" value="TAT"/>
    <property type="match status" value="1"/>
</dbReference>
<feature type="chain" id="PRO_5045943154" description="Secreted protein" evidence="1">
    <location>
        <begin position="23"/>
        <end position="181"/>
    </location>
</feature>
<evidence type="ECO:0000256" key="1">
    <source>
        <dbReference type="SAM" id="SignalP"/>
    </source>
</evidence>
<keyword evidence="3" id="KW-1185">Reference proteome</keyword>
<proteinExistence type="predicted"/>
<protein>
    <recommendedName>
        <fullName evidence="4">Secreted protein</fullName>
    </recommendedName>
</protein>
<feature type="signal peptide" evidence="1">
    <location>
        <begin position="1"/>
        <end position="22"/>
    </location>
</feature>
<accession>A0ABP6M9X7</accession>
<keyword evidence="1" id="KW-0732">Signal</keyword>
<dbReference type="EMBL" id="BAAAUG010000019">
    <property type="protein sequence ID" value="GAA3087787.1"/>
    <property type="molecule type" value="Genomic_DNA"/>
</dbReference>